<gene>
    <name evidence="8" type="ORF">NCLIV_058540</name>
</gene>
<dbReference type="Pfam" id="PF13656">
    <property type="entry name" value="RNA_pol_L_2"/>
    <property type="match status" value="1"/>
</dbReference>
<sequence length="208" mass="22702">MPKQSTMVNRLDAADVTELAPGLHKVEWIPDTRFPLCGTFVFHLEDYTIGYVLRNDLLNDARVKFVGLRQPHPLEPKIELRIQTVSNSPFTLVLESLRKRKAALSLLRARFKAAVGAAPVVQTADGVLFHSDEAKSLDPMGVSMVGGDVEGTRAALRAEASPVSSGDRSAFRRGDETRPVEGWRGSRVHLPHQVSGVPVGTDVWGISA</sequence>
<dbReference type="InParanoid" id="F0VNY5"/>
<dbReference type="EMBL" id="FR823392">
    <property type="protein sequence ID" value="CBZ55431.1"/>
    <property type="molecule type" value="Genomic_DNA"/>
</dbReference>
<feature type="region of interest" description="Disordered" evidence="6">
    <location>
        <begin position="157"/>
        <end position="179"/>
    </location>
</feature>
<dbReference type="GO" id="GO:0005665">
    <property type="term" value="C:RNA polymerase II, core complex"/>
    <property type="evidence" value="ECO:0007669"/>
    <property type="project" value="InterPro"/>
</dbReference>
<dbReference type="CDD" id="cd06926">
    <property type="entry name" value="RNAP_II_RPB11"/>
    <property type="match status" value="1"/>
</dbReference>
<dbReference type="RefSeq" id="XP_003885459.1">
    <property type="nucleotide sequence ID" value="XM_003885410.1"/>
</dbReference>
<dbReference type="InterPro" id="IPR036603">
    <property type="entry name" value="RBP11-like"/>
</dbReference>
<dbReference type="GeneID" id="13440844"/>
<evidence type="ECO:0000259" key="7">
    <source>
        <dbReference type="Pfam" id="PF13656"/>
    </source>
</evidence>
<comment type="subcellular location">
    <subcellularLocation>
        <location evidence="1">Nucleus</location>
    </subcellularLocation>
</comment>
<protein>
    <submittedName>
        <fullName evidence="8">Putative RNA polymerase II subunit RPB11</fullName>
    </submittedName>
</protein>
<evidence type="ECO:0000256" key="2">
    <source>
        <dbReference type="ARBA" id="ARBA00022478"/>
    </source>
</evidence>
<dbReference type="Proteomes" id="UP000007494">
    <property type="component" value="Chromosome XI"/>
</dbReference>
<evidence type="ECO:0000256" key="5">
    <source>
        <dbReference type="ARBA" id="ARBA00025751"/>
    </source>
</evidence>
<evidence type="ECO:0000313" key="9">
    <source>
        <dbReference type="Proteomes" id="UP000007494"/>
    </source>
</evidence>
<dbReference type="PANTHER" id="PTHR13946:SF16">
    <property type="entry name" value="DNA-DIRECTED RNA POLYMERASE II SUBUNIT RPB11"/>
    <property type="match status" value="1"/>
</dbReference>
<dbReference type="eggNOG" id="KOG4392">
    <property type="taxonomic scope" value="Eukaryota"/>
</dbReference>
<dbReference type="Gene3D" id="3.30.1360.10">
    <property type="entry name" value="RNA polymerase, RBP11-like subunit"/>
    <property type="match status" value="1"/>
</dbReference>
<evidence type="ECO:0000256" key="1">
    <source>
        <dbReference type="ARBA" id="ARBA00004123"/>
    </source>
</evidence>
<dbReference type="InterPro" id="IPR037685">
    <property type="entry name" value="RBP11"/>
</dbReference>
<dbReference type="AlphaFoldDB" id="F0VNY5"/>
<evidence type="ECO:0000256" key="6">
    <source>
        <dbReference type="SAM" id="MobiDB-lite"/>
    </source>
</evidence>
<organism evidence="8 9">
    <name type="scientific">Neospora caninum (strain Liverpool)</name>
    <dbReference type="NCBI Taxonomy" id="572307"/>
    <lineage>
        <taxon>Eukaryota</taxon>
        <taxon>Sar</taxon>
        <taxon>Alveolata</taxon>
        <taxon>Apicomplexa</taxon>
        <taxon>Conoidasida</taxon>
        <taxon>Coccidia</taxon>
        <taxon>Eucoccidiorida</taxon>
        <taxon>Eimeriorina</taxon>
        <taxon>Sarcocystidae</taxon>
        <taxon>Neospora</taxon>
    </lineage>
</organism>
<evidence type="ECO:0000313" key="8">
    <source>
        <dbReference type="EMBL" id="CBZ55431.1"/>
    </source>
</evidence>
<dbReference type="VEuPathDB" id="ToxoDB:NCLIV_058540"/>
<keyword evidence="4" id="KW-0539">Nucleus</keyword>
<reference evidence="9" key="1">
    <citation type="journal article" date="2012" name="PLoS Pathog.">
        <title>Comparative genomics of the apicomplexan parasites Toxoplasma gondii and Neospora caninum: Coccidia differing in host range and transmission strategy.</title>
        <authorList>
            <person name="Reid A.J."/>
            <person name="Vermont S.J."/>
            <person name="Cotton J.A."/>
            <person name="Harris D."/>
            <person name="Hill-Cawthorne G.A."/>
            <person name="Konen-Waisman S."/>
            <person name="Latham S.M."/>
            <person name="Mourier T."/>
            <person name="Norton R."/>
            <person name="Quail M.A."/>
            <person name="Sanders M."/>
            <person name="Shanmugam D."/>
            <person name="Sohal A."/>
            <person name="Wasmuth J.D."/>
            <person name="Brunk B."/>
            <person name="Grigg M.E."/>
            <person name="Howard J.C."/>
            <person name="Parkinson J."/>
            <person name="Roos D.S."/>
            <person name="Trees A.J."/>
            <person name="Berriman M."/>
            <person name="Pain A."/>
            <person name="Wastling J.M."/>
        </authorList>
    </citation>
    <scope>NUCLEOTIDE SEQUENCE [LARGE SCALE GENOMIC DNA]</scope>
    <source>
        <strain evidence="9">Liverpool</strain>
    </source>
</reference>
<dbReference type="SUPFAM" id="SSF55257">
    <property type="entry name" value="RBP11-like subunits of RNA polymerase"/>
    <property type="match status" value="1"/>
</dbReference>
<keyword evidence="2" id="KW-0240">DNA-directed RNA polymerase</keyword>
<feature type="domain" description="DNA-directed RNA polymerase RBP11-like dimerisation" evidence="7">
    <location>
        <begin position="38"/>
        <end position="100"/>
    </location>
</feature>
<dbReference type="GO" id="GO:0003899">
    <property type="term" value="F:DNA-directed RNA polymerase activity"/>
    <property type="evidence" value="ECO:0007669"/>
    <property type="project" value="InterPro"/>
</dbReference>
<dbReference type="PANTHER" id="PTHR13946">
    <property type="entry name" value="DNA-DIRECTED RNA POLYMERASE I,II,III"/>
    <property type="match status" value="1"/>
</dbReference>
<comment type="similarity">
    <text evidence="5">Belongs to the archaeal Rpo11/eukaryotic RPB11/RPC19 RNA polymerase subunit family.</text>
</comment>
<dbReference type="GO" id="GO:0046983">
    <property type="term" value="F:protein dimerization activity"/>
    <property type="evidence" value="ECO:0007669"/>
    <property type="project" value="InterPro"/>
</dbReference>
<dbReference type="FunCoup" id="F0VNY5">
    <property type="interactions" value="158"/>
</dbReference>
<dbReference type="OrthoDB" id="10248581at2759"/>
<proteinExistence type="inferred from homology"/>
<keyword evidence="3" id="KW-0804">Transcription</keyword>
<dbReference type="InterPro" id="IPR009025">
    <property type="entry name" value="RBP11-like_dimer"/>
</dbReference>
<accession>F0VNY5</accession>
<name>F0VNY5_NEOCL</name>
<evidence type="ECO:0000256" key="4">
    <source>
        <dbReference type="ARBA" id="ARBA00023242"/>
    </source>
</evidence>
<keyword evidence="9" id="KW-1185">Reference proteome</keyword>
<feature type="compositionally biased region" description="Basic and acidic residues" evidence="6">
    <location>
        <begin position="169"/>
        <end position="179"/>
    </location>
</feature>
<dbReference type="GO" id="GO:0006366">
    <property type="term" value="P:transcription by RNA polymerase II"/>
    <property type="evidence" value="ECO:0007669"/>
    <property type="project" value="InterPro"/>
</dbReference>
<evidence type="ECO:0000256" key="3">
    <source>
        <dbReference type="ARBA" id="ARBA00023163"/>
    </source>
</evidence>